<reference evidence="3" key="1">
    <citation type="submission" date="2013-09" db="EMBL/GenBank/DDBJ databases">
        <title>Corchorus olitorius genome sequencing.</title>
        <authorList>
            <person name="Alam M."/>
            <person name="Haque M.S."/>
            <person name="Islam M.S."/>
            <person name="Emdad E.M."/>
            <person name="Islam M.M."/>
            <person name="Ahmed B."/>
            <person name="Halim A."/>
            <person name="Hossen Q.M.M."/>
            <person name="Hossain M.Z."/>
            <person name="Ahmed R."/>
            <person name="Khan M.M."/>
            <person name="Islam R."/>
            <person name="Rashid M.M."/>
            <person name="Khan S.A."/>
            <person name="Rahman M.S."/>
            <person name="Alam M."/>
            <person name="Yahiya A.S."/>
            <person name="Khan M.S."/>
            <person name="Azam M.S."/>
            <person name="Haque T."/>
            <person name="Lashkar M.Z.H."/>
            <person name="Akhand A.I."/>
            <person name="Morshed G."/>
            <person name="Roy S."/>
            <person name="Uddin K.S."/>
            <person name="Rabeya T."/>
            <person name="Hossain A.S."/>
            <person name="Chowdhury A."/>
            <person name="Snigdha A.R."/>
            <person name="Mortoza M.S."/>
            <person name="Matin S.A."/>
            <person name="Hoque S.M.E."/>
            <person name="Islam M.K."/>
            <person name="Roy D.K."/>
            <person name="Haider R."/>
            <person name="Moosa M.M."/>
            <person name="Elias S.M."/>
            <person name="Hasan A.M."/>
            <person name="Jahan S."/>
            <person name="Shafiuddin M."/>
            <person name="Mahmood N."/>
            <person name="Shommy N.S."/>
        </authorList>
    </citation>
    <scope>NUCLEOTIDE SEQUENCE [LARGE SCALE GENOMIC DNA]</scope>
    <source>
        <strain evidence="3">cv. O-4</strain>
    </source>
</reference>
<evidence type="ECO:0000313" key="2">
    <source>
        <dbReference type="EMBL" id="OMO90926.1"/>
    </source>
</evidence>
<sequence>MESSRNKRGYEEGVGDADYLTEPKRPKLPALARSVRKWSGL</sequence>
<protein>
    <submittedName>
        <fullName evidence="2">Calmodulin-binding protein</fullName>
    </submittedName>
</protein>
<name>A0A1R3J814_9ROSI</name>
<comment type="caution">
    <text evidence="2">The sequence shown here is derived from an EMBL/GenBank/DDBJ whole genome shotgun (WGS) entry which is preliminary data.</text>
</comment>
<feature type="compositionally biased region" description="Basic and acidic residues" evidence="1">
    <location>
        <begin position="1"/>
        <end position="11"/>
    </location>
</feature>
<keyword evidence="3" id="KW-1185">Reference proteome</keyword>
<accession>A0A1R3J814</accession>
<proteinExistence type="predicted"/>
<dbReference type="OrthoDB" id="1704285at2759"/>
<dbReference type="AlphaFoldDB" id="A0A1R3J814"/>
<evidence type="ECO:0000256" key="1">
    <source>
        <dbReference type="SAM" id="MobiDB-lite"/>
    </source>
</evidence>
<dbReference type="Proteomes" id="UP000187203">
    <property type="component" value="Unassembled WGS sequence"/>
</dbReference>
<evidence type="ECO:0000313" key="3">
    <source>
        <dbReference type="Proteomes" id="UP000187203"/>
    </source>
</evidence>
<feature type="region of interest" description="Disordered" evidence="1">
    <location>
        <begin position="1"/>
        <end position="26"/>
    </location>
</feature>
<organism evidence="2 3">
    <name type="scientific">Corchorus olitorius</name>
    <dbReference type="NCBI Taxonomy" id="93759"/>
    <lineage>
        <taxon>Eukaryota</taxon>
        <taxon>Viridiplantae</taxon>
        <taxon>Streptophyta</taxon>
        <taxon>Embryophyta</taxon>
        <taxon>Tracheophyta</taxon>
        <taxon>Spermatophyta</taxon>
        <taxon>Magnoliopsida</taxon>
        <taxon>eudicotyledons</taxon>
        <taxon>Gunneridae</taxon>
        <taxon>Pentapetalae</taxon>
        <taxon>rosids</taxon>
        <taxon>malvids</taxon>
        <taxon>Malvales</taxon>
        <taxon>Malvaceae</taxon>
        <taxon>Grewioideae</taxon>
        <taxon>Apeibeae</taxon>
        <taxon>Corchorus</taxon>
    </lineage>
</organism>
<gene>
    <name evidence="2" type="ORF">COLO4_18768</name>
</gene>
<dbReference type="EMBL" id="AWUE01016500">
    <property type="protein sequence ID" value="OMO90926.1"/>
    <property type="molecule type" value="Genomic_DNA"/>
</dbReference>